<dbReference type="PROSITE" id="PS00028">
    <property type="entry name" value="ZINC_FINGER_C2H2_1"/>
    <property type="match status" value="1"/>
</dbReference>
<dbReference type="InterPro" id="IPR013087">
    <property type="entry name" value="Znf_C2H2_type"/>
</dbReference>
<dbReference type="AlphaFoldDB" id="A0AAF3J6U5"/>
<protein>
    <recommendedName>
        <fullName evidence="3">C2H2-type domain-containing protein</fullName>
    </recommendedName>
</protein>
<feature type="compositionally biased region" description="Pro residues" evidence="2">
    <location>
        <begin position="94"/>
        <end position="103"/>
    </location>
</feature>
<organism evidence="4 5">
    <name type="scientific">Mesorhabditis belari</name>
    <dbReference type="NCBI Taxonomy" id="2138241"/>
    <lineage>
        <taxon>Eukaryota</taxon>
        <taxon>Metazoa</taxon>
        <taxon>Ecdysozoa</taxon>
        <taxon>Nematoda</taxon>
        <taxon>Chromadorea</taxon>
        <taxon>Rhabditida</taxon>
        <taxon>Rhabditina</taxon>
        <taxon>Rhabditomorpha</taxon>
        <taxon>Rhabditoidea</taxon>
        <taxon>Rhabditidae</taxon>
        <taxon>Mesorhabditinae</taxon>
        <taxon>Mesorhabditis</taxon>
    </lineage>
</organism>
<dbReference type="Proteomes" id="UP000887575">
    <property type="component" value="Unassembled WGS sequence"/>
</dbReference>
<feature type="region of interest" description="Disordered" evidence="2">
    <location>
        <begin position="210"/>
        <end position="239"/>
    </location>
</feature>
<keyword evidence="1" id="KW-0479">Metal-binding</keyword>
<keyword evidence="4" id="KW-1185">Reference proteome</keyword>
<keyword evidence="1" id="KW-0862">Zinc</keyword>
<feature type="compositionally biased region" description="Basic residues" evidence="2">
    <location>
        <begin position="224"/>
        <end position="239"/>
    </location>
</feature>
<name>A0AAF3J6U5_9BILA</name>
<accession>A0AAF3J6U5</accession>
<evidence type="ECO:0000256" key="1">
    <source>
        <dbReference type="PROSITE-ProRule" id="PRU00042"/>
    </source>
</evidence>
<evidence type="ECO:0000259" key="3">
    <source>
        <dbReference type="PROSITE" id="PS50157"/>
    </source>
</evidence>
<dbReference type="WBParaSite" id="MBELARI_LOCUS19834">
    <property type="protein sequence ID" value="MBELARI_LOCUS19834"/>
    <property type="gene ID" value="MBELARI_LOCUS19834"/>
</dbReference>
<feature type="compositionally biased region" description="Basic and acidic residues" evidence="2">
    <location>
        <begin position="210"/>
        <end position="223"/>
    </location>
</feature>
<dbReference type="SMART" id="SM00355">
    <property type="entry name" value="ZnF_C2H2"/>
    <property type="match status" value="2"/>
</dbReference>
<proteinExistence type="predicted"/>
<feature type="region of interest" description="Disordered" evidence="2">
    <location>
        <begin position="31"/>
        <end position="106"/>
    </location>
</feature>
<feature type="domain" description="C2H2-type" evidence="3">
    <location>
        <begin position="373"/>
        <end position="398"/>
    </location>
</feature>
<feature type="compositionally biased region" description="Low complexity" evidence="2">
    <location>
        <begin position="31"/>
        <end position="45"/>
    </location>
</feature>
<dbReference type="GO" id="GO:0008270">
    <property type="term" value="F:zinc ion binding"/>
    <property type="evidence" value="ECO:0007669"/>
    <property type="project" value="UniProtKB-KW"/>
</dbReference>
<evidence type="ECO:0000256" key="2">
    <source>
        <dbReference type="SAM" id="MobiDB-lite"/>
    </source>
</evidence>
<sequence length="478" mass="54410">MPLHPAMIPSLHPIFQQTPYAISSAFKPYLTQTPNPTNNQNFFYFPPTPTESHADSEDDKSQASSESEIIPQMDCPKLEAQPSMSLEDEDLDEPPPILTPPPELNRECEMEIDLPSIKSEIIDPKWDLPKPIPQKNQLIISVESIEPTPPVTPEEVEEKEEKDEMKDTISESGNSIPSIEEITQEFEEEKTKIGKVIVITRIEEEIREKVADVEQRKEPESSSKRAHSKDRKSLPLKRRKALEMSDYDGKCQWADCGHGSEGTNQLYDHVINEHIVPLSTFCSATPSTSGISSQSREGSVSSEISLKQILRKRRSSPVQCSDQGIDSDSDEIDPLGCQWADCEMCLTRGDSDRKYQWLRDHFRTRHAKGAQTYKCILEGCNARFHTNRQLEDHVRLTHIQPANANSHRKDRKSGDIWKKMLKELPSDFPLGKNPYYSSFHHAQLVGHARRLEKCRSGVMLEFKSKKSAHGSAWRKIKM</sequence>
<evidence type="ECO:0000313" key="4">
    <source>
        <dbReference type="Proteomes" id="UP000887575"/>
    </source>
</evidence>
<dbReference type="Gene3D" id="3.30.160.60">
    <property type="entry name" value="Classic Zinc Finger"/>
    <property type="match status" value="1"/>
</dbReference>
<reference evidence="5" key="1">
    <citation type="submission" date="2024-02" db="UniProtKB">
        <authorList>
            <consortium name="WormBaseParasite"/>
        </authorList>
    </citation>
    <scope>IDENTIFICATION</scope>
</reference>
<feature type="compositionally biased region" description="Basic and acidic residues" evidence="2">
    <location>
        <begin position="52"/>
        <end position="61"/>
    </location>
</feature>
<keyword evidence="1" id="KW-0863">Zinc-finger</keyword>
<evidence type="ECO:0000313" key="5">
    <source>
        <dbReference type="WBParaSite" id="MBELARI_LOCUS19834"/>
    </source>
</evidence>
<feature type="region of interest" description="Disordered" evidence="2">
    <location>
        <begin position="147"/>
        <end position="173"/>
    </location>
</feature>
<dbReference type="PROSITE" id="PS50157">
    <property type="entry name" value="ZINC_FINGER_C2H2_2"/>
    <property type="match status" value="1"/>
</dbReference>